<gene>
    <name evidence="3" type="ORF">NLS_LOCUS1827</name>
</gene>
<protein>
    <recommendedName>
        <fullName evidence="2">CRIB domain-containing protein</fullName>
    </recommendedName>
</protein>
<dbReference type="InterPro" id="IPR000095">
    <property type="entry name" value="CRIB_dom"/>
</dbReference>
<dbReference type="AlphaFoldDB" id="A0A3P6SXU4"/>
<sequence length="788" mass="86997">MNVKIQADENNKCVFESENMHIAGNDATWNSQCRSKKLLRKTGKVKPKEVSTPTHFEHLVHIEDIESNVNNFVVTELSHDPIIKTIFDAIERNIANTDRSAIAVATTPADSVVELCAEGIKQNQEGSHENVARCSCATETYDSLNNLTVPSCMTDEKQSLAERSNLKLSLKCGRKVWDNEKGQSKSANYGERDNERSRKSFVILPKRHAKLTSISSSDSGETTSPVTPFTPTSVSFRYSDLRRQKAAYDALVSLGTESQHANQEDIAANPVATATNSYETKLDSLKDKMEIQEALKHPSESFRAANAEKSVRATFEEKTEFTTSNSNKKSVKQLAEMLDSKKLQFSVPNALPKLHPTATSTSDVSETNTEAKASSDTPDPEMSKPSLIGVNILGLNDGKSIAEIIAAKRNPSFHKRPPTSPKPFLKQPLATVVNEQRENTIVREEKKLILQGMKSPRMLSTIIKVDESECSTNFQSSSPASATTGDIEKDSSDQCSPGTQRLAANHLYENLNQNSNEKYMETSFDGPIARTVISGSKSGATKNFVYICDNDNVNHQAQQQQHSTSTDKRKFSIDEISTATPLSSRGDDACGGIKWRNDSTKRANFDISLENGRNSQPIPPQRTCFKRNSYGYASDKGMTQRSTSVYHSLSNKELNDTTVKCDFGAAQKHPSITNQSSSLSSTATETLSMRPKPARRKIDCMKRTTITVDTPETENGNFQRKPKRPIPIPRQSKLKVALNEDLLKKRSFAATKIQHSIVTDPESVITIAKAMGGIDEGGSNGNEWMLRL</sequence>
<evidence type="ECO:0000256" key="1">
    <source>
        <dbReference type="SAM" id="MobiDB-lite"/>
    </source>
</evidence>
<feature type="region of interest" description="Disordered" evidence="1">
    <location>
        <begin position="470"/>
        <end position="499"/>
    </location>
</feature>
<feature type="compositionally biased region" description="Low complexity" evidence="1">
    <location>
        <begin position="671"/>
        <end position="688"/>
    </location>
</feature>
<dbReference type="PROSITE" id="PS50108">
    <property type="entry name" value="CRIB"/>
    <property type="match status" value="1"/>
</dbReference>
<reference evidence="3 4" key="1">
    <citation type="submission" date="2018-08" db="EMBL/GenBank/DDBJ databases">
        <authorList>
            <person name="Laetsch R D."/>
            <person name="Stevens L."/>
            <person name="Kumar S."/>
            <person name="Blaxter L. M."/>
        </authorList>
    </citation>
    <scope>NUCLEOTIDE SEQUENCE [LARGE SCALE GENOMIC DNA]</scope>
</reference>
<evidence type="ECO:0000259" key="2">
    <source>
        <dbReference type="PROSITE" id="PS50108"/>
    </source>
</evidence>
<dbReference type="STRING" id="42156.A0A3P6SXU4"/>
<feature type="region of interest" description="Disordered" evidence="1">
    <location>
        <begin position="669"/>
        <end position="693"/>
    </location>
</feature>
<dbReference type="OrthoDB" id="5865062at2759"/>
<dbReference type="EMBL" id="UYRX01000072">
    <property type="protein sequence ID" value="VDK72580.1"/>
    <property type="molecule type" value="Genomic_DNA"/>
</dbReference>
<feature type="compositionally biased region" description="Polar residues" evidence="1">
    <location>
        <begin position="470"/>
        <end position="484"/>
    </location>
</feature>
<dbReference type="OMA" id="QKWLLPS"/>
<feature type="compositionally biased region" description="Polar residues" evidence="1">
    <location>
        <begin position="357"/>
        <end position="377"/>
    </location>
</feature>
<feature type="region of interest" description="Disordered" evidence="1">
    <location>
        <begin position="212"/>
        <end position="233"/>
    </location>
</feature>
<evidence type="ECO:0000313" key="4">
    <source>
        <dbReference type="Proteomes" id="UP000277928"/>
    </source>
</evidence>
<accession>A0A3P6SXU4</accession>
<evidence type="ECO:0000313" key="3">
    <source>
        <dbReference type="EMBL" id="VDK72580.1"/>
    </source>
</evidence>
<feature type="domain" description="CRIB" evidence="2">
    <location>
        <begin position="50"/>
        <end position="63"/>
    </location>
</feature>
<keyword evidence="4" id="KW-1185">Reference proteome</keyword>
<name>A0A3P6SXU4_LITSI</name>
<dbReference type="Proteomes" id="UP000277928">
    <property type="component" value="Unassembled WGS sequence"/>
</dbReference>
<proteinExistence type="predicted"/>
<feature type="region of interest" description="Disordered" evidence="1">
    <location>
        <begin position="351"/>
        <end position="385"/>
    </location>
</feature>
<organism evidence="3 4">
    <name type="scientific">Litomosoides sigmodontis</name>
    <name type="common">Filarial nematode worm</name>
    <dbReference type="NCBI Taxonomy" id="42156"/>
    <lineage>
        <taxon>Eukaryota</taxon>
        <taxon>Metazoa</taxon>
        <taxon>Ecdysozoa</taxon>
        <taxon>Nematoda</taxon>
        <taxon>Chromadorea</taxon>
        <taxon>Rhabditida</taxon>
        <taxon>Spirurina</taxon>
        <taxon>Spiruromorpha</taxon>
        <taxon>Filarioidea</taxon>
        <taxon>Onchocercidae</taxon>
        <taxon>Litomosoides</taxon>
    </lineage>
</organism>